<dbReference type="Gene3D" id="3.10.129.10">
    <property type="entry name" value="Hotdog Thioesterase"/>
    <property type="match status" value="1"/>
</dbReference>
<evidence type="ECO:0000259" key="2">
    <source>
        <dbReference type="Pfam" id="PF22636"/>
    </source>
</evidence>
<name>A0A938XYP7_9FIRM</name>
<dbReference type="PIRSF" id="PIRSF014972">
    <property type="entry name" value="FlK"/>
    <property type="match status" value="1"/>
</dbReference>
<dbReference type="Proteomes" id="UP000774000">
    <property type="component" value="Unassembled WGS sequence"/>
</dbReference>
<evidence type="ECO:0000256" key="1">
    <source>
        <dbReference type="PIRSR" id="PIRSR014972-2"/>
    </source>
</evidence>
<protein>
    <submittedName>
        <fullName evidence="3">Thioesterase</fullName>
    </submittedName>
</protein>
<feature type="binding site" evidence="1">
    <location>
        <position position="76"/>
    </location>
    <ligand>
        <name>substrate</name>
    </ligand>
</feature>
<dbReference type="CDD" id="cd03440">
    <property type="entry name" value="hot_dog"/>
    <property type="match status" value="1"/>
</dbReference>
<proteinExistence type="predicted"/>
<keyword evidence="4" id="KW-1185">Reference proteome</keyword>
<reference evidence="3" key="1">
    <citation type="submission" date="2021-01" db="EMBL/GenBank/DDBJ databases">
        <title>Genomic Encyclopedia of Type Strains, Phase IV (KMG-IV): sequencing the most valuable type-strain genomes for metagenomic binning, comparative biology and taxonomic classification.</title>
        <authorList>
            <person name="Goeker M."/>
        </authorList>
    </citation>
    <scope>NUCLEOTIDE SEQUENCE</scope>
    <source>
        <strain evidence="3">DSM 23230</strain>
    </source>
</reference>
<dbReference type="InterPro" id="IPR025540">
    <property type="entry name" value="FlK"/>
</dbReference>
<dbReference type="SUPFAM" id="SSF54637">
    <property type="entry name" value="Thioesterase/thiol ester dehydrase-isomerase"/>
    <property type="match status" value="1"/>
</dbReference>
<feature type="domain" description="Fluoroacetyl-CoA-specific thioesterase-like" evidence="2">
    <location>
        <begin position="1"/>
        <end position="82"/>
    </location>
</feature>
<dbReference type="Pfam" id="PF22636">
    <property type="entry name" value="FlK"/>
    <property type="match status" value="1"/>
</dbReference>
<feature type="binding site" evidence="1">
    <location>
        <position position="25"/>
    </location>
    <ligand>
        <name>substrate</name>
    </ligand>
</feature>
<feature type="binding site" evidence="1">
    <location>
        <position position="25"/>
    </location>
    <ligand>
        <name>CoA</name>
        <dbReference type="ChEBI" id="CHEBI:57287"/>
    </ligand>
</feature>
<dbReference type="EMBL" id="JAFBDQ010000028">
    <property type="protein sequence ID" value="MBM7558137.1"/>
    <property type="molecule type" value="Genomic_DNA"/>
</dbReference>
<evidence type="ECO:0000313" key="3">
    <source>
        <dbReference type="EMBL" id="MBM7558137.1"/>
    </source>
</evidence>
<comment type="caution">
    <text evidence="3">The sequence shown here is derived from an EMBL/GenBank/DDBJ whole genome shotgun (WGS) entry which is preliminary data.</text>
</comment>
<dbReference type="InterPro" id="IPR029069">
    <property type="entry name" value="HotDog_dom_sf"/>
</dbReference>
<dbReference type="InterPro" id="IPR054485">
    <property type="entry name" value="FlK-like_dom"/>
</dbReference>
<evidence type="ECO:0000313" key="4">
    <source>
        <dbReference type="Proteomes" id="UP000774000"/>
    </source>
</evidence>
<dbReference type="PANTHER" id="PTHR36934:SF1">
    <property type="entry name" value="THIOESTERASE DOMAIN-CONTAINING PROTEIN"/>
    <property type="match status" value="1"/>
</dbReference>
<dbReference type="PANTHER" id="PTHR36934">
    <property type="entry name" value="BLR0278 PROTEIN"/>
    <property type="match status" value="1"/>
</dbReference>
<dbReference type="AlphaFoldDB" id="A0A938XYP7"/>
<gene>
    <name evidence="3" type="ORF">JOC47_003007</name>
</gene>
<organism evidence="3 4">
    <name type="scientific">Halanaerobacter jeridensis</name>
    <dbReference type="NCBI Taxonomy" id="706427"/>
    <lineage>
        <taxon>Bacteria</taxon>
        <taxon>Bacillati</taxon>
        <taxon>Bacillota</taxon>
        <taxon>Clostridia</taxon>
        <taxon>Halanaerobiales</taxon>
        <taxon>Halobacteroidaceae</taxon>
        <taxon>Halanaerobacter</taxon>
    </lineage>
</organism>
<sequence>MIAFIENTALKAVAEKLDDNKTTVGTKVDIRHLSPTPVGEKVTCSVELTEVNGSQLTFDVTVEDEHTKIGEGTHVRYIVDEEKFMDKIER</sequence>
<accession>A0A938XYP7</accession>